<sequence>MLPHDLIDSEAFASLKPAEVSVLLRLMRIYNGRNNGHIAASVRQLADWCNINKDTATKAISALVAFGFIELAQGSSFHFKLRRAAEYRLTCHKCDRTGALPTRGWKKVVGDKAQVRKQEPLAHG</sequence>
<dbReference type="InterPro" id="IPR036388">
    <property type="entry name" value="WH-like_DNA-bd_sf"/>
</dbReference>
<evidence type="ECO:0000313" key="1">
    <source>
        <dbReference type="EMBL" id="GBF59257.1"/>
    </source>
</evidence>
<name>A0A2P2EDW9_9PROT</name>
<keyword evidence="2" id="KW-1185">Reference proteome</keyword>
<organism evidence="1 2">
    <name type="scientific">Candidatus Phycosocius bacilliformis</name>
    <dbReference type="NCBI Taxonomy" id="1445552"/>
    <lineage>
        <taxon>Bacteria</taxon>
        <taxon>Pseudomonadati</taxon>
        <taxon>Pseudomonadota</taxon>
        <taxon>Alphaproteobacteria</taxon>
        <taxon>Caulobacterales</taxon>
        <taxon>Caulobacterales incertae sedis</taxon>
        <taxon>Candidatus Phycosocius</taxon>
    </lineage>
</organism>
<gene>
    <name evidence="1" type="ORF">PbB2_02949</name>
</gene>
<evidence type="ECO:0008006" key="3">
    <source>
        <dbReference type="Google" id="ProtNLM"/>
    </source>
</evidence>
<dbReference type="InterPro" id="IPR036390">
    <property type="entry name" value="WH_DNA-bd_sf"/>
</dbReference>
<reference evidence="1 2" key="1">
    <citation type="journal article" date="2018" name="Genome Announc.">
        <title>Draft Genome Sequence of "Candidatus Phycosocius bacilliformis," an Alphaproteobacterial Ectosymbiont of the Hydrocarbon-Producing Green Alga Botryococcus braunii.</title>
        <authorList>
            <person name="Tanabe Y."/>
            <person name="Yamaguchi H."/>
            <person name="Watanabe M.M."/>
        </authorList>
    </citation>
    <scope>NUCLEOTIDE SEQUENCE [LARGE SCALE GENOMIC DNA]</scope>
    <source>
        <strain evidence="1 2">BOTRYCO-2</strain>
    </source>
</reference>
<proteinExistence type="predicted"/>
<protein>
    <recommendedName>
        <fullName evidence="3">Bacteriophage lambda Replication protein O N-terminal domain-containing protein</fullName>
    </recommendedName>
</protein>
<dbReference type="Gene3D" id="1.10.10.10">
    <property type="entry name" value="Winged helix-like DNA-binding domain superfamily/Winged helix DNA-binding domain"/>
    <property type="match status" value="1"/>
</dbReference>
<evidence type="ECO:0000313" key="2">
    <source>
        <dbReference type="Proteomes" id="UP000245086"/>
    </source>
</evidence>
<dbReference type="Proteomes" id="UP000245086">
    <property type="component" value="Unassembled WGS sequence"/>
</dbReference>
<dbReference type="AlphaFoldDB" id="A0A2P2EDW9"/>
<dbReference type="EMBL" id="BFBR01000011">
    <property type="protein sequence ID" value="GBF59257.1"/>
    <property type="molecule type" value="Genomic_DNA"/>
</dbReference>
<dbReference type="SUPFAM" id="SSF46785">
    <property type="entry name" value="Winged helix' DNA-binding domain"/>
    <property type="match status" value="1"/>
</dbReference>
<dbReference type="Pfam" id="PF13730">
    <property type="entry name" value="HTH_36"/>
    <property type="match status" value="1"/>
</dbReference>
<comment type="caution">
    <text evidence="1">The sequence shown here is derived from an EMBL/GenBank/DDBJ whole genome shotgun (WGS) entry which is preliminary data.</text>
</comment>
<accession>A0A2P2EDW9</accession>